<reference evidence="2" key="1">
    <citation type="submission" date="2023-10" db="EMBL/GenBank/DDBJ databases">
        <title>Genome assembly of Pristionchus species.</title>
        <authorList>
            <person name="Yoshida K."/>
            <person name="Sommer R.J."/>
        </authorList>
    </citation>
    <scope>NUCLEOTIDE SEQUENCE</scope>
    <source>
        <strain evidence="2">RS0144</strain>
    </source>
</reference>
<sequence>MEKYMFPDERHLTLEERDPVNVKWLYDLLCRRRNISVGPKRTRQLKYVRRRVNKNVWTHNNKKKKAVARPPLNPHGQKGRFESPSFSQTSQSSRSIIRPYNDFVPSSSYRPFPTTFQPRGTL</sequence>
<evidence type="ECO:0000313" key="3">
    <source>
        <dbReference type="Proteomes" id="UP001432027"/>
    </source>
</evidence>
<dbReference type="AlphaFoldDB" id="A0AAV5TVE7"/>
<keyword evidence="3" id="KW-1185">Reference proteome</keyword>
<feature type="non-terminal residue" evidence="2">
    <location>
        <position position="122"/>
    </location>
</feature>
<organism evidence="2 3">
    <name type="scientific">Pristionchus entomophagus</name>
    <dbReference type="NCBI Taxonomy" id="358040"/>
    <lineage>
        <taxon>Eukaryota</taxon>
        <taxon>Metazoa</taxon>
        <taxon>Ecdysozoa</taxon>
        <taxon>Nematoda</taxon>
        <taxon>Chromadorea</taxon>
        <taxon>Rhabditida</taxon>
        <taxon>Rhabditina</taxon>
        <taxon>Diplogasteromorpha</taxon>
        <taxon>Diplogasteroidea</taxon>
        <taxon>Neodiplogasteridae</taxon>
        <taxon>Pristionchus</taxon>
    </lineage>
</organism>
<dbReference type="Proteomes" id="UP001432027">
    <property type="component" value="Unassembled WGS sequence"/>
</dbReference>
<gene>
    <name evidence="2" type="ORF">PENTCL1PPCAC_20591</name>
</gene>
<evidence type="ECO:0000256" key="1">
    <source>
        <dbReference type="SAM" id="MobiDB-lite"/>
    </source>
</evidence>
<name>A0AAV5TVE7_9BILA</name>
<feature type="compositionally biased region" description="Low complexity" evidence="1">
    <location>
        <begin position="83"/>
        <end position="99"/>
    </location>
</feature>
<accession>A0AAV5TVE7</accession>
<comment type="caution">
    <text evidence="2">The sequence shown here is derived from an EMBL/GenBank/DDBJ whole genome shotgun (WGS) entry which is preliminary data.</text>
</comment>
<feature type="region of interest" description="Disordered" evidence="1">
    <location>
        <begin position="58"/>
        <end position="122"/>
    </location>
</feature>
<protein>
    <submittedName>
        <fullName evidence="2">Uncharacterized protein</fullName>
    </submittedName>
</protein>
<dbReference type="EMBL" id="BTSX01000005">
    <property type="protein sequence ID" value="GMS98416.1"/>
    <property type="molecule type" value="Genomic_DNA"/>
</dbReference>
<feature type="compositionally biased region" description="Polar residues" evidence="1">
    <location>
        <begin position="104"/>
        <end position="122"/>
    </location>
</feature>
<evidence type="ECO:0000313" key="2">
    <source>
        <dbReference type="EMBL" id="GMS98416.1"/>
    </source>
</evidence>
<proteinExistence type="predicted"/>